<name>A0A2N5VY46_9BASI</name>
<organism evidence="1 2">
    <name type="scientific">Puccinia coronata f. sp. avenae</name>
    <dbReference type="NCBI Taxonomy" id="200324"/>
    <lineage>
        <taxon>Eukaryota</taxon>
        <taxon>Fungi</taxon>
        <taxon>Dikarya</taxon>
        <taxon>Basidiomycota</taxon>
        <taxon>Pucciniomycotina</taxon>
        <taxon>Pucciniomycetes</taxon>
        <taxon>Pucciniales</taxon>
        <taxon>Pucciniaceae</taxon>
        <taxon>Puccinia</taxon>
    </lineage>
</organism>
<dbReference type="Proteomes" id="UP000235388">
    <property type="component" value="Unassembled WGS sequence"/>
</dbReference>
<dbReference type="EMBL" id="PGCJ01000039">
    <property type="protein sequence ID" value="PLW54908.1"/>
    <property type="molecule type" value="Genomic_DNA"/>
</dbReference>
<evidence type="ECO:0000313" key="2">
    <source>
        <dbReference type="Proteomes" id="UP000235388"/>
    </source>
</evidence>
<dbReference type="AlphaFoldDB" id="A0A2N5VY46"/>
<protein>
    <submittedName>
        <fullName evidence="1">Uncharacterized protein</fullName>
    </submittedName>
</protein>
<sequence length="212" mass="23341">MIALALEIWRADGVNVLITSCGTYSSRRPEDEPLRQQINVIKPNIGINLIQTWAVFYAQGQIEPMGKRAIHTFMINPNGYFLVDFGRPAFEHDPLTVIARGTLATLINDYARLIMVNVEPDLLEVVVSEDGGGVLEFAPELKCKTWTVPPSWTTRGEEPDGRPTGYPRLTRTRKLPKRVGPTSGFSHKAMTKTGPNPIGFGLPIGNLAQSAS</sequence>
<keyword evidence="2" id="KW-1185">Reference proteome</keyword>
<evidence type="ECO:0000313" key="1">
    <source>
        <dbReference type="EMBL" id="PLW54908.1"/>
    </source>
</evidence>
<accession>A0A2N5VY46</accession>
<gene>
    <name evidence="1" type="ORF">PCANC_05932</name>
</gene>
<reference evidence="1 2" key="1">
    <citation type="submission" date="2017-11" db="EMBL/GenBank/DDBJ databases">
        <title>De novo assembly and phasing of dikaryotic genomes from two isolates of Puccinia coronata f. sp. avenae, the causal agent of oat crown rust.</title>
        <authorList>
            <person name="Miller M.E."/>
            <person name="Zhang Y."/>
            <person name="Omidvar V."/>
            <person name="Sperschneider J."/>
            <person name="Schwessinger B."/>
            <person name="Raley C."/>
            <person name="Palmer J.M."/>
            <person name="Garnica D."/>
            <person name="Upadhyaya N."/>
            <person name="Rathjen J."/>
            <person name="Taylor J.M."/>
            <person name="Park R.F."/>
            <person name="Dodds P.N."/>
            <person name="Hirsch C.D."/>
            <person name="Kianian S.F."/>
            <person name="Figueroa M."/>
        </authorList>
    </citation>
    <scope>NUCLEOTIDE SEQUENCE [LARGE SCALE GENOMIC DNA]</scope>
    <source>
        <strain evidence="1">12NC29</strain>
    </source>
</reference>
<comment type="caution">
    <text evidence="1">The sequence shown here is derived from an EMBL/GenBank/DDBJ whole genome shotgun (WGS) entry which is preliminary data.</text>
</comment>
<proteinExistence type="predicted"/>